<feature type="domain" description="Phospholipase/carboxylesterase/thioesterase" evidence="8">
    <location>
        <begin position="56"/>
        <end position="214"/>
    </location>
</feature>
<evidence type="ECO:0000256" key="2">
    <source>
        <dbReference type="ARBA" id="ARBA00022525"/>
    </source>
</evidence>
<protein>
    <recommendedName>
        <fullName evidence="8">Phospholipase/carboxylesterase/thioesterase domain-containing protein</fullName>
    </recommendedName>
</protein>
<evidence type="ECO:0000256" key="1">
    <source>
        <dbReference type="ARBA" id="ARBA00004613"/>
    </source>
</evidence>
<dbReference type="InterPro" id="IPR043595">
    <property type="entry name" value="FaeB/C/D"/>
</dbReference>
<dbReference type="GO" id="GO:0005576">
    <property type="term" value="C:extracellular region"/>
    <property type="evidence" value="ECO:0007669"/>
    <property type="project" value="UniProtKB-SubCell"/>
</dbReference>
<dbReference type="Gene3D" id="3.40.50.1820">
    <property type="entry name" value="alpha/beta hydrolase"/>
    <property type="match status" value="1"/>
</dbReference>
<dbReference type="GO" id="GO:0045493">
    <property type="term" value="P:xylan catabolic process"/>
    <property type="evidence" value="ECO:0007669"/>
    <property type="project" value="UniProtKB-KW"/>
</dbReference>
<dbReference type="GO" id="GO:0030600">
    <property type="term" value="F:feruloyl esterase activity"/>
    <property type="evidence" value="ECO:0007669"/>
    <property type="project" value="InterPro"/>
</dbReference>
<dbReference type="Proteomes" id="UP000275076">
    <property type="component" value="Unassembled WGS sequence"/>
</dbReference>
<evidence type="ECO:0000256" key="5">
    <source>
        <dbReference type="ARBA" id="ARBA00022801"/>
    </source>
</evidence>
<dbReference type="InterPro" id="IPR029058">
    <property type="entry name" value="AB_hydrolase_fold"/>
</dbReference>
<dbReference type="Pfam" id="PF02230">
    <property type="entry name" value="Abhydrolase_2"/>
    <property type="match status" value="1"/>
</dbReference>
<evidence type="ECO:0000259" key="8">
    <source>
        <dbReference type="Pfam" id="PF02230"/>
    </source>
</evidence>
<comment type="subcellular location">
    <subcellularLocation>
        <location evidence="1">Secreted</location>
    </subcellularLocation>
</comment>
<dbReference type="AlphaFoldDB" id="A0A428N4F6"/>
<dbReference type="PANTHER" id="PTHR38050:SF2">
    <property type="entry name" value="FERULOYL ESTERASE C-RELATED"/>
    <property type="match status" value="1"/>
</dbReference>
<evidence type="ECO:0000256" key="7">
    <source>
        <dbReference type="ARBA" id="ARBA00023326"/>
    </source>
</evidence>
<keyword evidence="5" id="KW-0378">Hydrolase</keyword>
<dbReference type="OrthoDB" id="9764953at2"/>
<sequence length="323" mass="35529">MKHGWKQRKACLEKLCTDDHEREGDDTIMKRGELVKDTVDIAGETRKYLYYIPVSLKDNSAAPMLLSFHGAGSDAAYHTRLTSFHKLAETEQFIVVYPESKQVNADPLSKQWNDGREGNPAYEAGVNDVQFVEELISQWKTSFHIDANKVYATGFSNGSSFSLKLALEMPGAFAAVGAVGATLPALYQNKQADELPPLLFIMGNDDPIVPFSEADGNGEHTYAIDGLLGAKATVEWWVNQTSTSWKVTKERLDPLTLHDPTRVEENIYTTNEGKIAAALYIVKGGGHTWPGGPKVQSPGFGKVCSQITASKVIFGFFQSSFTK</sequence>
<dbReference type="SUPFAM" id="SSF53474">
    <property type="entry name" value="alpha/beta-Hydrolases"/>
    <property type="match status" value="1"/>
</dbReference>
<proteinExistence type="predicted"/>
<keyword evidence="4" id="KW-0732">Signal</keyword>
<dbReference type="InterPro" id="IPR003140">
    <property type="entry name" value="PLipase/COase/thioEstase"/>
</dbReference>
<name>A0A428N4F6_9BACI</name>
<organism evidence="9 10">
    <name type="scientific">Salibacterium salarium</name>
    <dbReference type="NCBI Taxonomy" id="284579"/>
    <lineage>
        <taxon>Bacteria</taxon>
        <taxon>Bacillati</taxon>
        <taxon>Bacillota</taxon>
        <taxon>Bacilli</taxon>
        <taxon>Bacillales</taxon>
        <taxon>Bacillaceae</taxon>
    </lineage>
</organism>
<evidence type="ECO:0000313" key="10">
    <source>
        <dbReference type="Proteomes" id="UP000275076"/>
    </source>
</evidence>
<accession>A0A428N4F6</accession>
<reference evidence="9 10" key="1">
    <citation type="submission" date="2018-10" db="EMBL/GenBank/DDBJ databases">
        <title>Draft genome sequence of Bacillus salarius IM0101, isolated from a hypersaline soil in Inner Mongolia, China.</title>
        <authorList>
            <person name="Yamprayoonswat W."/>
            <person name="Boonvisut S."/>
            <person name="Jumpathong W."/>
            <person name="Sittihan S."/>
            <person name="Ruangsuj P."/>
            <person name="Wanthongcharoen S."/>
            <person name="Thongpramul N."/>
            <person name="Pimmason S."/>
            <person name="Yu B."/>
            <person name="Yasawong M."/>
        </authorList>
    </citation>
    <scope>NUCLEOTIDE SEQUENCE [LARGE SCALE GENOMIC DNA]</scope>
    <source>
        <strain evidence="9 10">IM0101</strain>
    </source>
</reference>
<evidence type="ECO:0000256" key="4">
    <source>
        <dbReference type="ARBA" id="ARBA00022729"/>
    </source>
</evidence>
<keyword evidence="6" id="KW-0119">Carbohydrate metabolism</keyword>
<comment type="caution">
    <text evidence="9">The sequence shown here is derived from an EMBL/GenBank/DDBJ whole genome shotgun (WGS) entry which is preliminary data.</text>
</comment>
<evidence type="ECO:0000256" key="3">
    <source>
        <dbReference type="ARBA" id="ARBA00022651"/>
    </source>
</evidence>
<evidence type="ECO:0000313" key="9">
    <source>
        <dbReference type="EMBL" id="RSL33137.1"/>
    </source>
</evidence>
<dbReference type="PANTHER" id="PTHR38050">
    <property type="match status" value="1"/>
</dbReference>
<keyword evidence="7" id="KW-0624">Polysaccharide degradation</keyword>
<keyword evidence="3" id="KW-0858">Xylan degradation</keyword>
<keyword evidence="2" id="KW-0964">Secreted</keyword>
<evidence type="ECO:0000256" key="6">
    <source>
        <dbReference type="ARBA" id="ARBA00023277"/>
    </source>
</evidence>
<keyword evidence="10" id="KW-1185">Reference proteome</keyword>
<gene>
    <name evidence="9" type="ORF">D7Z54_12620</name>
</gene>
<dbReference type="EMBL" id="RBVX01000010">
    <property type="protein sequence ID" value="RSL33137.1"/>
    <property type="molecule type" value="Genomic_DNA"/>
</dbReference>